<protein>
    <recommendedName>
        <fullName evidence="9">Zn(2)-C6 fungal-type domain-containing protein</fullName>
    </recommendedName>
</protein>
<dbReference type="InterPro" id="IPR036864">
    <property type="entry name" value="Zn2-C6_fun-type_DNA-bd_sf"/>
</dbReference>
<dbReference type="GO" id="GO:0003677">
    <property type="term" value="F:DNA binding"/>
    <property type="evidence" value="ECO:0007669"/>
    <property type="project" value="UniProtKB-KW"/>
</dbReference>
<evidence type="ECO:0000256" key="2">
    <source>
        <dbReference type="ARBA" id="ARBA00022723"/>
    </source>
</evidence>
<feature type="compositionally biased region" description="Low complexity" evidence="8">
    <location>
        <begin position="769"/>
        <end position="785"/>
    </location>
</feature>
<evidence type="ECO:0000259" key="9">
    <source>
        <dbReference type="PROSITE" id="PS50048"/>
    </source>
</evidence>
<keyword evidence="6" id="KW-0804">Transcription</keyword>
<feature type="compositionally biased region" description="Low complexity" evidence="8">
    <location>
        <begin position="18"/>
        <end position="42"/>
    </location>
</feature>
<dbReference type="InterPro" id="IPR001138">
    <property type="entry name" value="Zn2Cys6_DnaBD"/>
</dbReference>
<evidence type="ECO:0000313" key="11">
    <source>
        <dbReference type="Proteomes" id="UP000091956"/>
    </source>
</evidence>
<keyword evidence="7" id="KW-0539">Nucleus</keyword>
<feature type="region of interest" description="Disordered" evidence="8">
    <location>
        <begin position="1"/>
        <end position="76"/>
    </location>
</feature>
<feature type="region of interest" description="Disordered" evidence="8">
    <location>
        <begin position="141"/>
        <end position="227"/>
    </location>
</feature>
<feature type="region of interest" description="Disordered" evidence="8">
    <location>
        <begin position="713"/>
        <end position="786"/>
    </location>
</feature>
<dbReference type="Pfam" id="PF04082">
    <property type="entry name" value="Fungal_trans"/>
    <property type="match status" value="1"/>
</dbReference>
<sequence length="874" mass="99085">MADMAFDGTSAIRPVSPPQMQQHLEQQAQQPQQAQQQQEPQQLPLPRPHGPPSPPEPAPTRKTGKQGAPRHRASTACVSCRDRRIRCVVLEGERGCTQCQRNSNECIIKFDDERRRPVSKAYTTSLTERIALLEGMLKEYGAEPPAADHPPITKAEAARGQQSSPEASSRKSSRPTAAIPQSQTRGNVRSMSQNRTTPKSLTDEDGEVGGNSPKFDVIEGNSPKRIQDPRRESLVDMLVSTRGHMSFDQLSGCLRFFGPTTNYHIYAAHEYAFMGVEPPEQARRTERIIRSLPMETHDYLMGLFWEYYNTVLHIVHKEAFTEDRENSGTKYYSGFLHICILAIGYRYADTEREDIKKITVGQRESFLHREAKYMLDIELERPGGLTSVQAFLLLGDLECGVGRDNTGWMFAGMANRLCFDIGLHLDCGNEDLPEKEIQIRNMTLFACVIYDKYWALFLGRPTGIKSSDLEMYRLANQFSSLGRCKPAGPTKSLETQIYEQLLELMEISSKIIEIEDPRVTTTQAVNDNAYLQVMNLDRQLQTWYRRLPEKLAWKPANIQTNPFSFFLLHQQYHCSLILLHRPWAKYEDQIDSDKREDDFSKVDNDYFYMSRSTCTRQAVRVAQVFWHHRQSLDIRKCFVTGLQHAGTAATALVAAIAVMTDVDERKKNMKYLECLATALHDMGPTYYPADSMSNILQAVMVELSESREIGSPMESTLKLGGSQRHESPSQQENSEQRDFKRRASSKSMTRPEISEFSRPIPTQAPPSFNQQANNNNAIENHNRGNSYNMITPQSDGSVPRPLSIDGQIQNRESMTQQMEYPFGVFGIDLDSMHDGSMWDGASGPLALFQEDLTGLGDEQWSGDRNNQELDFLAL</sequence>
<dbReference type="CDD" id="cd00067">
    <property type="entry name" value="GAL4"/>
    <property type="match status" value="1"/>
</dbReference>
<feature type="domain" description="Zn(2)-C6 fungal-type" evidence="9">
    <location>
        <begin position="76"/>
        <end position="108"/>
    </location>
</feature>
<dbReference type="PROSITE" id="PS00463">
    <property type="entry name" value="ZN2_CY6_FUNGAL_1"/>
    <property type="match status" value="1"/>
</dbReference>
<keyword evidence="3" id="KW-0862">Zinc</keyword>
<gene>
    <name evidence="10" type="ORF">VE01_04332</name>
</gene>
<evidence type="ECO:0000256" key="3">
    <source>
        <dbReference type="ARBA" id="ARBA00022833"/>
    </source>
</evidence>
<dbReference type="SMART" id="SM00906">
    <property type="entry name" value="Fungal_trans"/>
    <property type="match status" value="1"/>
</dbReference>
<dbReference type="PROSITE" id="PS50048">
    <property type="entry name" value="ZN2_CY6_FUNGAL_2"/>
    <property type="match status" value="1"/>
</dbReference>
<name>A0A1B8GNB7_9PEZI</name>
<dbReference type="Pfam" id="PF00172">
    <property type="entry name" value="Zn_clus"/>
    <property type="match status" value="1"/>
</dbReference>
<keyword evidence="11" id="KW-1185">Reference proteome</keyword>
<feature type="compositionally biased region" description="Pro residues" evidence="8">
    <location>
        <begin position="43"/>
        <end position="58"/>
    </location>
</feature>
<feature type="compositionally biased region" description="Basic residues" evidence="8">
    <location>
        <begin position="62"/>
        <end position="73"/>
    </location>
</feature>
<dbReference type="GO" id="GO:0008270">
    <property type="term" value="F:zinc ion binding"/>
    <property type="evidence" value="ECO:0007669"/>
    <property type="project" value="InterPro"/>
</dbReference>
<accession>A0A1B8GNB7</accession>
<dbReference type="AlphaFoldDB" id="A0A1B8GNB7"/>
<evidence type="ECO:0000256" key="4">
    <source>
        <dbReference type="ARBA" id="ARBA00023015"/>
    </source>
</evidence>
<dbReference type="GO" id="GO:0006351">
    <property type="term" value="P:DNA-templated transcription"/>
    <property type="evidence" value="ECO:0007669"/>
    <property type="project" value="InterPro"/>
</dbReference>
<keyword evidence="2" id="KW-0479">Metal-binding</keyword>
<evidence type="ECO:0000256" key="6">
    <source>
        <dbReference type="ARBA" id="ARBA00023163"/>
    </source>
</evidence>
<keyword evidence="4" id="KW-0805">Transcription regulation</keyword>
<dbReference type="GO" id="GO:0005634">
    <property type="term" value="C:nucleus"/>
    <property type="evidence" value="ECO:0007669"/>
    <property type="project" value="UniProtKB-SubCell"/>
</dbReference>
<proteinExistence type="predicted"/>
<dbReference type="InterPro" id="IPR007219">
    <property type="entry name" value="XnlR_reg_dom"/>
</dbReference>
<dbReference type="SUPFAM" id="SSF57701">
    <property type="entry name" value="Zn2/Cys6 DNA-binding domain"/>
    <property type="match status" value="1"/>
</dbReference>
<reference evidence="10 11" key="1">
    <citation type="submission" date="2016-03" db="EMBL/GenBank/DDBJ databases">
        <title>Comparative genomics of Pseudogymnoascus destructans, the fungus causing white-nose syndrome of bats.</title>
        <authorList>
            <person name="Palmer J.M."/>
            <person name="Drees K.P."/>
            <person name="Foster J.T."/>
            <person name="Lindner D.L."/>
        </authorList>
    </citation>
    <scope>NUCLEOTIDE SEQUENCE [LARGE SCALE GENOMIC DNA]</scope>
    <source>
        <strain evidence="10 11">UAMH 10579</strain>
    </source>
</reference>
<feature type="compositionally biased region" description="Polar residues" evidence="8">
    <location>
        <begin position="179"/>
        <end position="200"/>
    </location>
</feature>
<dbReference type="EMBL" id="KV460222">
    <property type="protein sequence ID" value="OBT97332.2"/>
    <property type="molecule type" value="Genomic_DNA"/>
</dbReference>
<dbReference type="CDD" id="cd12148">
    <property type="entry name" value="fungal_TF_MHR"/>
    <property type="match status" value="1"/>
</dbReference>
<dbReference type="SMART" id="SM00066">
    <property type="entry name" value="GAL4"/>
    <property type="match status" value="1"/>
</dbReference>
<dbReference type="InterPro" id="IPR051615">
    <property type="entry name" value="Transcr_Regulatory_Elem"/>
</dbReference>
<organism evidence="10 11">
    <name type="scientific">Pseudogymnoascus verrucosus</name>
    <dbReference type="NCBI Taxonomy" id="342668"/>
    <lineage>
        <taxon>Eukaryota</taxon>
        <taxon>Fungi</taxon>
        <taxon>Dikarya</taxon>
        <taxon>Ascomycota</taxon>
        <taxon>Pezizomycotina</taxon>
        <taxon>Leotiomycetes</taxon>
        <taxon>Thelebolales</taxon>
        <taxon>Thelebolaceae</taxon>
        <taxon>Pseudogymnoascus</taxon>
    </lineage>
</organism>
<keyword evidence="5" id="KW-0238">DNA-binding</keyword>
<evidence type="ECO:0000256" key="8">
    <source>
        <dbReference type="SAM" id="MobiDB-lite"/>
    </source>
</evidence>
<dbReference type="PANTHER" id="PTHR31313">
    <property type="entry name" value="TY1 ENHANCER ACTIVATOR"/>
    <property type="match status" value="1"/>
</dbReference>
<comment type="subcellular location">
    <subcellularLocation>
        <location evidence="1">Nucleus</location>
    </subcellularLocation>
</comment>
<dbReference type="GO" id="GO:0000981">
    <property type="term" value="F:DNA-binding transcription factor activity, RNA polymerase II-specific"/>
    <property type="evidence" value="ECO:0007669"/>
    <property type="project" value="InterPro"/>
</dbReference>
<dbReference type="GeneID" id="28837718"/>
<dbReference type="Gene3D" id="4.10.240.10">
    <property type="entry name" value="Zn(2)-C6 fungal-type DNA-binding domain"/>
    <property type="match status" value="1"/>
</dbReference>
<dbReference type="Proteomes" id="UP000091956">
    <property type="component" value="Unassembled WGS sequence"/>
</dbReference>
<evidence type="ECO:0000256" key="1">
    <source>
        <dbReference type="ARBA" id="ARBA00004123"/>
    </source>
</evidence>
<dbReference type="PANTHER" id="PTHR31313:SF81">
    <property type="entry name" value="TY1 ENHANCER ACTIVATOR"/>
    <property type="match status" value="1"/>
</dbReference>
<evidence type="ECO:0000256" key="7">
    <source>
        <dbReference type="ARBA" id="ARBA00023242"/>
    </source>
</evidence>
<evidence type="ECO:0000256" key="5">
    <source>
        <dbReference type="ARBA" id="ARBA00023125"/>
    </source>
</evidence>
<evidence type="ECO:0000313" key="10">
    <source>
        <dbReference type="EMBL" id="OBT97332.2"/>
    </source>
</evidence>
<dbReference type="STRING" id="342668.A0A1B8GNB7"/>
<dbReference type="RefSeq" id="XP_059319753.1">
    <property type="nucleotide sequence ID" value="XM_059463609.1"/>
</dbReference>
<reference evidence="11" key="2">
    <citation type="journal article" date="2018" name="Nat. Commun.">
        <title>Extreme sensitivity to ultraviolet light in the fungal pathogen causing white-nose syndrome of bats.</title>
        <authorList>
            <person name="Palmer J.M."/>
            <person name="Drees K.P."/>
            <person name="Foster J.T."/>
            <person name="Lindner D.L."/>
        </authorList>
    </citation>
    <scope>NUCLEOTIDE SEQUENCE [LARGE SCALE GENOMIC DNA]</scope>
    <source>
        <strain evidence="11">UAMH 10579</strain>
    </source>
</reference>